<evidence type="ECO:0000313" key="1">
    <source>
        <dbReference type="EMBL" id="QBI19953.1"/>
    </source>
</evidence>
<protein>
    <submittedName>
        <fullName evidence="1">Uncharacterized protein</fullName>
    </submittedName>
</protein>
<name>A0A411YFD0_9ACTN</name>
<dbReference type="AlphaFoldDB" id="A0A411YFD0"/>
<evidence type="ECO:0000313" key="2">
    <source>
        <dbReference type="Proteomes" id="UP000291469"/>
    </source>
</evidence>
<dbReference type="KEGG" id="erz:ER308_10530"/>
<dbReference type="RefSeq" id="WP_131154950.1">
    <property type="nucleotide sequence ID" value="NZ_CP036402.1"/>
</dbReference>
<gene>
    <name evidence="1" type="ORF">ER308_10530</name>
</gene>
<sequence length="133" mass="14487">MSEVQWGRGRGGSDQYGRADELVRRAREFVGDDDPPRYLGRGPGRRVREYVLTSALLLEAHVDNKSGPPEISKWVAFPLGQIKEVRLEDDVVVAVMRWEAFGADELAVSLPGEAGPPLLAGVGRSPSAGDPFM</sequence>
<accession>A0A411YFD0</accession>
<organism evidence="1 2">
    <name type="scientific">Egibacter rhizosphaerae</name>
    <dbReference type="NCBI Taxonomy" id="1670831"/>
    <lineage>
        <taxon>Bacteria</taxon>
        <taxon>Bacillati</taxon>
        <taxon>Actinomycetota</taxon>
        <taxon>Nitriliruptoria</taxon>
        <taxon>Egibacterales</taxon>
        <taxon>Egibacteraceae</taxon>
        <taxon>Egibacter</taxon>
    </lineage>
</organism>
<dbReference type="Proteomes" id="UP000291469">
    <property type="component" value="Chromosome"/>
</dbReference>
<reference evidence="1 2" key="1">
    <citation type="submission" date="2019-01" db="EMBL/GenBank/DDBJ databases">
        <title>Egibacter rhizosphaerae EGI 80759T.</title>
        <authorList>
            <person name="Chen D.-D."/>
            <person name="Tian Y."/>
            <person name="Jiao J.-Y."/>
            <person name="Zhang X.-T."/>
            <person name="Zhang Y.-G."/>
            <person name="Zhang Y."/>
            <person name="Xiao M."/>
            <person name="Shu W.-S."/>
            <person name="Li W.-J."/>
        </authorList>
    </citation>
    <scope>NUCLEOTIDE SEQUENCE [LARGE SCALE GENOMIC DNA]</scope>
    <source>
        <strain evidence="1 2">EGI 80759</strain>
    </source>
</reference>
<dbReference type="EMBL" id="CP036402">
    <property type="protein sequence ID" value="QBI19953.1"/>
    <property type="molecule type" value="Genomic_DNA"/>
</dbReference>
<keyword evidence="2" id="KW-1185">Reference proteome</keyword>
<proteinExistence type="predicted"/>